<evidence type="ECO:0000313" key="3">
    <source>
        <dbReference type="EMBL" id="OBZ93600.1"/>
    </source>
</evidence>
<keyword evidence="2" id="KW-0812">Transmembrane</keyword>
<dbReference type="OrthoDB" id="9792788at2"/>
<dbReference type="RefSeq" id="WP_068955990.1">
    <property type="nucleotide sequence ID" value="NZ_LGLV01000013.1"/>
</dbReference>
<evidence type="ECO:0000313" key="4">
    <source>
        <dbReference type="Proteomes" id="UP000093111"/>
    </source>
</evidence>
<proteinExistence type="predicted"/>
<feature type="transmembrane region" description="Helical" evidence="2">
    <location>
        <begin position="77"/>
        <end position="102"/>
    </location>
</feature>
<dbReference type="NCBIfam" id="NF008528">
    <property type="entry name" value="PRK11463.1-2"/>
    <property type="match status" value="1"/>
</dbReference>
<feature type="compositionally biased region" description="Basic and acidic residues" evidence="1">
    <location>
        <begin position="157"/>
        <end position="175"/>
    </location>
</feature>
<protein>
    <submittedName>
        <fullName evidence="3">Membrane protein</fullName>
    </submittedName>
</protein>
<keyword evidence="2" id="KW-1133">Transmembrane helix</keyword>
<evidence type="ECO:0000256" key="1">
    <source>
        <dbReference type="SAM" id="MobiDB-lite"/>
    </source>
</evidence>
<feature type="region of interest" description="Disordered" evidence="1">
    <location>
        <begin position="131"/>
        <end position="175"/>
    </location>
</feature>
<dbReference type="EMBL" id="LGLV01000013">
    <property type="protein sequence ID" value="OBZ93600.1"/>
    <property type="molecule type" value="Genomic_DNA"/>
</dbReference>
<feature type="transmembrane region" description="Helical" evidence="2">
    <location>
        <begin position="34"/>
        <end position="56"/>
    </location>
</feature>
<sequence length="175" mass="18832">MRSLTIPILFLLMPLAEIATFIFVGREVGVGMTLLLVLASAIAGAVLLRVQGLGVLRNIQQASQAGSDPGHQLVHGVMIVVAAFLLIIPGFISDIIGLLLFIPAVRDLGWSFLKSRLTIITTRAAAGARGFSRGRTSNSETSRHTGSPVIDLDDDEFSRTDGRGRTDPNERDRLK</sequence>
<dbReference type="InterPro" id="IPR007313">
    <property type="entry name" value="FxsA"/>
</dbReference>
<comment type="caution">
    <text evidence="3">The sequence shown here is derived from an EMBL/GenBank/DDBJ whole genome shotgun (WGS) entry which is preliminary data.</text>
</comment>
<keyword evidence="2" id="KW-0472">Membrane</keyword>
<gene>
    <name evidence="3" type="ORF">ADU59_20355</name>
</gene>
<name>A0A1C7NX67_9HYPH</name>
<dbReference type="Proteomes" id="UP000093111">
    <property type="component" value="Unassembled WGS sequence"/>
</dbReference>
<dbReference type="PANTHER" id="PTHR35335:SF1">
    <property type="entry name" value="UPF0716 PROTEIN FXSA"/>
    <property type="match status" value="1"/>
</dbReference>
<reference evidence="3 4" key="1">
    <citation type="journal article" date="2016" name="Syst. Appl. Microbiol.">
        <title>Pararhizobium polonicum sp. nov. isolated from tumors on stone fruit rootstocks.</title>
        <authorList>
            <person name="Pulawska J."/>
            <person name="Kuzmanovic N."/>
            <person name="Willems A."/>
            <person name="Pothier J.F."/>
        </authorList>
    </citation>
    <scope>NUCLEOTIDE SEQUENCE [LARGE SCALE GENOMIC DNA]</scope>
    <source>
        <strain evidence="3 4">F5.1</strain>
    </source>
</reference>
<organism evidence="3 4">
    <name type="scientific">Pararhizobium polonicum</name>
    <dbReference type="NCBI Taxonomy" id="1612624"/>
    <lineage>
        <taxon>Bacteria</taxon>
        <taxon>Pseudomonadati</taxon>
        <taxon>Pseudomonadota</taxon>
        <taxon>Alphaproteobacteria</taxon>
        <taxon>Hyphomicrobiales</taxon>
        <taxon>Rhizobiaceae</taxon>
        <taxon>Rhizobium/Agrobacterium group</taxon>
        <taxon>Pararhizobium</taxon>
    </lineage>
</organism>
<dbReference type="Pfam" id="PF04186">
    <property type="entry name" value="FxsA"/>
    <property type="match status" value="1"/>
</dbReference>
<evidence type="ECO:0000256" key="2">
    <source>
        <dbReference type="SAM" id="Phobius"/>
    </source>
</evidence>
<dbReference type="PATRIC" id="fig|1612624.7.peg.6045"/>
<dbReference type="GO" id="GO:0016020">
    <property type="term" value="C:membrane"/>
    <property type="evidence" value="ECO:0007669"/>
    <property type="project" value="InterPro"/>
</dbReference>
<keyword evidence="4" id="KW-1185">Reference proteome</keyword>
<accession>A0A1C7NX67</accession>
<dbReference type="PANTHER" id="PTHR35335">
    <property type="entry name" value="UPF0716 PROTEIN FXSA"/>
    <property type="match status" value="1"/>
</dbReference>
<dbReference type="AlphaFoldDB" id="A0A1C7NX67"/>
<dbReference type="STRING" id="1612624.ADU59_20355"/>